<keyword evidence="4 6" id="KW-1133">Transmembrane helix</keyword>
<feature type="transmembrane region" description="Helical" evidence="6">
    <location>
        <begin position="110"/>
        <end position="135"/>
    </location>
</feature>
<evidence type="ECO:0000313" key="8">
    <source>
        <dbReference type="Proteomes" id="UP001610100"/>
    </source>
</evidence>
<keyword evidence="8" id="KW-1185">Reference proteome</keyword>
<accession>A0ABW7MZT1</accession>
<sequence>MSLLKYFLTLQHWSIIGLLFLIGILFIYFLKWKTNRNQKLFFVVGVCSIYLVLGSPLAEFKAFGLHSIAMFQQIILLMVGPIWILRGLPSTLFKNTVFGKLSIFDHPKDYLLLTLVAASVVMWGGHFLNAAMVASKSGMFESGIHAGQEKWLSAVPFWPMYILFFVTGFLFALPVFHPEKGKRLHPVKSVIYLFTACVSCSILGLYITFMASSPSVTNNFQMFSDPNHLISITPKTDQEIAGLLMWVPGCILYVISSMGLLLPWYDSTLSSYKKQKELNHHLKKSF</sequence>
<protein>
    <submittedName>
        <fullName evidence="7">Cytochrome c oxidase assembly protein</fullName>
    </submittedName>
</protein>
<comment type="subcellular location">
    <subcellularLocation>
        <location evidence="1">Cell membrane</location>
        <topology evidence="1">Multi-pass membrane protein</topology>
    </subcellularLocation>
</comment>
<feature type="transmembrane region" description="Helical" evidence="6">
    <location>
        <begin position="189"/>
        <end position="209"/>
    </location>
</feature>
<dbReference type="Proteomes" id="UP001610100">
    <property type="component" value="Unassembled WGS sequence"/>
</dbReference>
<proteinExistence type="predicted"/>
<name>A0ABW7MZT1_9FLAO</name>
<comment type="caution">
    <text evidence="7">The sequence shown here is derived from an EMBL/GenBank/DDBJ whole genome shotgun (WGS) entry which is preliminary data.</text>
</comment>
<feature type="transmembrane region" description="Helical" evidence="6">
    <location>
        <begin position="155"/>
        <end position="177"/>
    </location>
</feature>
<dbReference type="EMBL" id="JBAWKB010000003">
    <property type="protein sequence ID" value="MFH6772353.1"/>
    <property type="molecule type" value="Genomic_DNA"/>
</dbReference>
<evidence type="ECO:0000256" key="4">
    <source>
        <dbReference type="ARBA" id="ARBA00022989"/>
    </source>
</evidence>
<feature type="transmembrane region" description="Helical" evidence="6">
    <location>
        <begin position="6"/>
        <end position="28"/>
    </location>
</feature>
<dbReference type="InterPro" id="IPR019108">
    <property type="entry name" value="Caa3_assmbl_CtaG-rel"/>
</dbReference>
<keyword evidence="5 6" id="KW-0472">Membrane</keyword>
<reference evidence="7 8" key="1">
    <citation type="submission" date="2024-02" db="EMBL/GenBank/DDBJ databases">
        <title>A Gaetbulibacter species isolated from tidal flats and genomic insights of their niches.</title>
        <authorList>
            <person name="Ye Y."/>
        </authorList>
    </citation>
    <scope>NUCLEOTIDE SEQUENCE [LARGE SCALE GENOMIC DNA]</scope>
    <source>
        <strain evidence="7 8">KYW382</strain>
    </source>
</reference>
<evidence type="ECO:0000256" key="5">
    <source>
        <dbReference type="ARBA" id="ARBA00023136"/>
    </source>
</evidence>
<evidence type="ECO:0000256" key="3">
    <source>
        <dbReference type="ARBA" id="ARBA00022692"/>
    </source>
</evidence>
<dbReference type="Pfam" id="PF09678">
    <property type="entry name" value="Caa3_CtaG"/>
    <property type="match status" value="1"/>
</dbReference>
<gene>
    <name evidence="7" type="ORF">V8G58_10450</name>
</gene>
<feature type="transmembrane region" description="Helical" evidence="6">
    <location>
        <begin position="243"/>
        <end position="265"/>
    </location>
</feature>
<evidence type="ECO:0000256" key="6">
    <source>
        <dbReference type="SAM" id="Phobius"/>
    </source>
</evidence>
<evidence type="ECO:0000256" key="1">
    <source>
        <dbReference type="ARBA" id="ARBA00004651"/>
    </source>
</evidence>
<keyword evidence="2" id="KW-1003">Cell membrane</keyword>
<keyword evidence="3 6" id="KW-0812">Transmembrane</keyword>
<evidence type="ECO:0000313" key="7">
    <source>
        <dbReference type="EMBL" id="MFH6772353.1"/>
    </source>
</evidence>
<organism evidence="7 8">
    <name type="scientific">Gaetbulibacter aestuarii</name>
    <dbReference type="NCBI Taxonomy" id="1502358"/>
    <lineage>
        <taxon>Bacteria</taxon>
        <taxon>Pseudomonadati</taxon>
        <taxon>Bacteroidota</taxon>
        <taxon>Flavobacteriia</taxon>
        <taxon>Flavobacteriales</taxon>
        <taxon>Flavobacteriaceae</taxon>
        <taxon>Gaetbulibacter</taxon>
    </lineage>
</organism>
<feature type="transmembrane region" description="Helical" evidence="6">
    <location>
        <begin position="70"/>
        <end position="89"/>
    </location>
</feature>
<evidence type="ECO:0000256" key="2">
    <source>
        <dbReference type="ARBA" id="ARBA00022475"/>
    </source>
</evidence>
<dbReference type="RefSeq" id="WP_344737788.1">
    <property type="nucleotide sequence ID" value="NZ_BAABAY010000001.1"/>
</dbReference>
<feature type="transmembrane region" description="Helical" evidence="6">
    <location>
        <begin position="40"/>
        <end position="58"/>
    </location>
</feature>